<evidence type="ECO:0000313" key="3">
    <source>
        <dbReference type="Proteomes" id="UP001583172"/>
    </source>
</evidence>
<organism evidence="2 3">
    <name type="scientific">Humicola insolens</name>
    <name type="common">Soft-rot fungus</name>
    <dbReference type="NCBI Taxonomy" id="85995"/>
    <lineage>
        <taxon>Eukaryota</taxon>
        <taxon>Fungi</taxon>
        <taxon>Dikarya</taxon>
        <taxon>Ascomycota</taxon>
        <taxon>Pezizomycotina</taxon>
        <taxon>Sordariomycetes</taxon>
        <taxon>Sordariomycetidae</taxon>
        <taxon>Sordariales</taxon>
        <taxon>Chaetomiaceae</taxon>
        <taxon>Mycothermus</taxon>
    </lineage>
</organism>
<feature type="compositionally biased region" description="Low complexity" evidence="1">
    <location>
        <begin position="144"/>
        <end position="158"/>
    </location>
</feature>
<feature type="compositionally biased region" description="Polar residues" evidence="1">
    <location>
        <begin position="361"/>
        <end position="372"/>
    </location>
</feature>
<evidence type="ECO:0000256" key="1">
    <source>
        <dbReference type="SAM" id="MobiDB-lite"/>
    </source>
</evidence>
<gene>
    <name evidence="2" type="ORF">VTJ49DRAFT_5000</name>
</gene>
<feature type="compositionally biased region" description="Low complexity" evidence="1">
    <location>
        <begin position="194"/>
        <end position="209"/>
    </location>
</feature>
<feature type="compositionally biased region" description="Pro residues" evidence="1">
    <location>
        <begin position="632"/>
        <end position="653"/>
    </location>
</feature>
<feature type="compositionally biased region" description="Basic and acidic residues" evidence="1">
    <location>
        <begin position="379"/>
        <end position="390"/>
    </location>
</feature>
<keyword evidence="3" id="KW-1185">Reference proteome</keyword>
<evidence type="ECO:0000313" key="2">
    <source>
        <dbReference type="EMBL" id="KAL1842524.1"/>
    </source>
</evidence>
<dbReference type="PRINTS" id="PR01217">
    <property type="entry name" value="PRICHEXTENSN"/>
</dbReference>
<dbReference type="EMBL" id="JAZGSY010000040">
    <property type="protein sequence ID" value="KAL1842524.1"/>
    <property type="molecule type" value="Genomic_DNA"/>
</dbReference>
<sequence>MWSPSHVAGRSRVPRRYFQVPKDQRKLLDSPAAWSNVNIPPGVLEDPKPTTRNPPADKEDKEEISQATSNFSELDKAVSTLAGRVDSFCRAESPARSPSANDNASDKSQSEAEVDCDDEHASSRGSQISWSPSPSAHLRPPGQPEESNLPASSSLAPSPDHHDSPASARTLAQAPKRDFLSTSPRQLPPERDFLSSSPRRLSPTRSSPPAAVEAFACAPQLDFPPSSSPSRPPTRYIEPPARVQLLAQAPELNLPSSSLASGVDESEIPEAVRSITDQARLTVGPVFEPTPPSAQVIPCTIAEETSPIRPPELKRRRLMKPIPASCFSSPQSGGREGNSPPAGGASQPSSPVFSSSPPRLATTTRDTVQTLSEELPVVGERESSPAKQRDAVAAIPQPVAKSSNESDALPPNGPSSQVPYTAFKVAYPDYKGSLGVFLRGVMCILNLQKKKALPEFLYDDFVRVFSTDYLEYIQAVDSSQPPLKAIQFYSENVSRPLYMKGVLTKDNVAEIPAKYPEKSRTIQAVPDVSTTSARPSMSSARSTPVPPSAAVPDVPQTAETPRSTRQEPPTGSIPIASPQREAPSPSPVSIRTLPSPSPRKPAPSTTKPTVRPPPQTSRTWVDSSLPPQFESQPPPPPSLPQPKRPHPTEPPPSSSAFVPPSTAVTTVSNADSIPDIPRRQPRPRASAASSSAGRGVAPGMQFKRPHTVRTAEDVDKRAERFRMFMAKKMAEGARPSPSPTPK</sequence>
<feature type="compositionally biased region" description="Polar residues" evidence="1">
    <location>
        <begin position="662"/>
        <end position="671"/>
    </location>
</feature>
<feature type="compositionally biased region" description="Polar residues" evidence="1">
    <location>
        <begin position="557"/>
        <end position="569"/>
    </location>
</feature>
<feature type="compositionally biased region" description="Polar residues" evidence="1">
    <location>
        <begin position="528"/>
        <end position="537"/>
    </location>
</feature>
<feature type="region of interest" description="Disordered" evidence="1">
    <location>
        <begin position="522"/>
        <end position="716"/>
    </location>
</feature>
<feature type="region of interest" description="Disordered" evidence="1">
    <location>
        <begin position="29"/>
        <end position="75"/>
    </location>
</feature>
<feature type="compositionally biased region" description="Basic and acidic residues" evidence="1">
    <location>
        <begin position="45"/>
        <end position="64"/>
    </location>
</feature>
<comment type="caution">
    <text evidence="2">The sequence shown here is derived from an EMBL/GenBank/DDBJ whole genome shotgun (WGS) entry which is preliminary data.</text>
</comment>
<dbReference type="Proteomes" id="UP001583172">
    <property type="component" value="Unassembled WGS sequence"/>
</dbReference>
<accession>A0ABR3VL38</accession>
<protein>
    <submittedName>
        <fullName evidence="2">Uncharacterized protein</fullName>
    </submittedName>
</protein>
<reference evidence="2 3" key="1">
    <citation type="journal article" date="2024" name="Commun. Biol.">
        <title>Comparative genomic analysis of thermophilic fungi reveals convergent evolutionary adaptations and gene losses.</title>
        <authorList>
            <person name="Steindorff A.S."/>
            <person name="Aguilar-Pontes M.V."/>
            <person name="Robinson A.J."/>
            <person name="Andreopoulos B."/>
            <person name="LaButti K."/>
            <person name="Kuo A."/>
            <person name="Mondo S."/>
            <person name="Riley R."/>
            <person name="Otillar R."/>
            <person name="Haridas S."/>
            <person name="Lipzen A."/>
            <person name="Grimwood J."/>
            <person name="Schmutz J."/>
            <person name="Clum A."/>
            <person name="Reid I.D."/>
            <person name="Moisan M.C."/>
            <person name="Butler G."/>
            <person name="Nguyen T.T.M."/>
            <person name="Dewar K."/>
            <person name="Conant G."/>
            <person name="Drula E."/>
            <person name="Henrissat B."/>
            <person name="Hansel C."/>
            <person name="Singer S."/>
            <person name="Hutchinson M.I."/>
            <person name="de Vries R.P."/>
            <person name="Natvig D.O."/>
            <person name="Powell A.J."/>
            <person name="Tsang A."/>
            <person name="Grigoriev I.V."/>
        </authorList>
    </citation>
    <scope>NUCLEOTIDE SEQUENCE [LARGE SCALE GENOMIC DNA]</scope>
    <source>
        <strain evidence="2 3">CBS 620.91</strain>
    </source>
</reference>
<feature type="region of interest" description="Disordered" evidence="1">
    <location>
        <begin position="284"/>
        <end position="415"/>
    </location>
</feature>
<name>A0ABR3VL38_HUMIN</name>
<feature type="compositionally biased region" description="Polar residues" evidence="1">
    <location>
        <begin position="123"/>
        <end position="134"/>
    </location>
</feature>
<feature type="region of interest" description="Disordered" evidence="1">
    <location>
        <begin position="89"/>
        <end position="242"/>
    </location>
</feature>
<proteinExistence type="predicted"/>
<feature type="compositionally biased region" description="Low complexity" evidence="1">
    <location>
        <begin position="683"/>
        <end position="699"/>
    </location>
</feature>
<feature type="compositionally biased region" description="Low complexity" evidence="1">
    <location>
        <begin position="339"/>
        <end position="358"/>
    </location>
</feature>